<feature type="compositionally biased region" description="Basic residues" evidence="1">
    <location>
        <begin position="7"/>
        <end position="18"/>
    </location>
</feature>
<dbReference type="EMBL" id="GBRH01172473">
    <property type="protein sequence ID" value="JAE25423.1"/>
    <property type="molecule type" value="Transcribed_RNA"/>
</dbReference>
<dbReference type="AlphaFoldDB" id="A0A0A9GXW4"/>
<feature type="compositionally biased region" description="Basic and acidic residues" evidence="1">
    <location>
        <begin position="19"/>
        <end position="35"/>
    </location>
</feature>
<evidence type="ECO:0000256" key="1">
    <source>
        <dbReference type="SAM" id="MobiDB-lite"/>
    </source>
</evidence>
<feature type="compositionally biased region" description="Basic residues" evidence="1">
    <location>
        <begin position="50"/>
        <end position="60"/>
    </location>
</feature>
<feature type="region of interest" description="Disordered" evidence="1">
    <location>
        <begin position="1"/>
        <end position="60"/>
    </location>
</feature>
<accession>A0A0A9GXW4</accession>
<name>A0A0A9GXW4_ARUDO</name>
<reference evidence="2" key="1">
    <citation type="submission" date="2014-09" db="EMBL/GenBank/DDBJ databases">
        <authorList>
            <person name="Magalhaes I.L.F."/>
            <person name="Oliveira U."/>
            <person name="Santos F.R."/>
            <person name="Vidigal T.H.D.A."/>
            <person name="Brescovit A.D."/>
            <person name="Santos A.J."/>
        </authorList>
    </citation>
    <scope>NUCLEOTIDE SEQUENCE</scope>
    <source>
        <tissue evidence="2">Shoot tissue taken approximately 20 cm above the soil surface</tissue>
    </source>
</reference>
<proteinExistence type="predicted"/>
<protein>
    <submittedName>
        <fullName evidence="2">Uncharacterized protein</fullName>
    </submittedName>
</protein>
<organism evidence="2">
    <name type="scientific">Arundo donax</name>
    <name type="common">Giant reed</name>
    <name type="synonym">Donax arundinaceus</name>
    <dbReference type="NCBI Taxonomy" id="35708"/>
    <lineage>
        <taxon>Eukaryota</taxon>
        <taxon>Viridiplantae</taxon>
        <taxon>Streptophyta</taxon>
        <taxon>Embryophyta</taxon>
        <taxon>Tracheophyta</taxon>
        <taxon>Spermatophyta</taxon>
        <taxon>Magnoliopsida</taxon>
        <taxon>Liliopsida</taxon>
        <taxon>Poales</taxon>
        <taxon>Poaceae</taxon>
        <taxon>PACMAD clade</taxon>
        <taxon>Arundinoideae</taxon>
        <taxon>Arundineae</taxon>
        <taxon>Arundo</taxon>
    </lineage>
</organism>
<reference evidence="2" key="2">
    <citation type="journal article" date="2015" name="Data Brief">
        <title>Shoot transcriptome of the giant reed, Arundo donax.</title>
        <authorList>
            <person name="Barrero R.A."/>
            <person name="Guerrero F.D."/>
            <person name="Moolhuijzen P."/>
            <person name="Goolsby J.A."/>
            <person name="Tidwell J."/>
            <person name="Bellgard S.E."/>
            <person name="Bellgard M.I."/>
        </authorList>
    </citation>
    <scope>NUCLEOTIDE SEQUENCE</scope>
    <source>
        <tissue evidence="2">Shoot tissue taken approximately 20 cm above the soil surface</tissue>
    </source>
</reference>
<sequence>MYLNMRKTWRSHLQKRPRRSGDWTSERETRLREIAGDGAESRNPQIRRSPTPRRRPRGGRLLRIRHRRQVCRLQGRCCRARDWNFE</sequence>
<evidence type="ECO:0000313" key="2">
    <source>
        <dbReference type="EMBL" id="JAE25423.1"/>
    </source>
</evidence>